<dbReference type="GO" id="GO:0000721">
    <property type="term" value="F:(R,R)-butanediol dehydrogenase activity"/>
    <property type="evidence" value="ECO:0007669"/>
    <property type="project" value="TreeGrafter"/>
</dbReference>
<evidence type="ECO:0000256" key="3">
    <source>
        <dbReference type="ARBA" id="ARBA00022723"/>
    </source>
</evidence>
<dbReference type="Pfam" id="PF08240">
    <property type="entry name" value="ADH_N"/>
    <property type="match status" value="1"/>
</dbReference>
<comment type="similarity">
    <text evidence="2 7">Belongs to the zinc-containing alcohol dehydrogenase family.</text>
</comment>
<dbReference type="PROSITE" id="PS00059">
    <property type="entry name" value="ADH_ZINC"/>
    <property type="match status" value="1"/>
</dbReference>
<proteinExistence type="inferred from homology"/>
<dbReference type="SUPFAM" id="SSF51735">
    <property type="entry name" value="NAD(P)-binding Rossmann-fold domains"/>
    <property type="match status" value="1"/>
</dbReference>
<dbReference type="Pfam" id="PF00107">
    <property type="entry name" value="ADH_zinc_N"/>
    <property type="match status" value="1"/>
</dbReference>
<dbReference type="SMART" id="SM00829">
    <property type="entry name" value="PKS_ER"/>
    <property type="match status" value="1"/>
</dbReference>
<dbReference type="Gene3D" id="3.90.180.10">
    <property type="entry name" value="Medium-chain alcohol dehydrogenases, catalytic domain"/>
    <property type="match status" value="1"/>
</dbReference>
<dbReference type="InterPro" id="IPR013149">
    <property type="entry name" value="ADH-like_C"/>
</dbReference>
<dbReference type="OrthoDB" id="9777057at2"/>
<comment type="cofactor">
    <cofactor evidence="1 7">
        <name>Zn(2+)</name>
        <dbReference type="ChEBI" id="CHEBI:29105"/>
    </cofactor>
</comment>
<evidence type="ECO:0000313" key="10">
    <source>
        <dbReference type="Proteomes" id="UP000307943"/>
    </source>
</evidence>
<evidence type="ECO:0000313" key="9">
    <source>
        <dbReference type="EMBL" id="TNJ62633.1"/>
    </source>
</evidence>
<dbReference type="PANTHER" id="PTHR43161:SF23">
    <property type="entry name" value="(R,R)-BUTANEDIOL DEHYDROGENASE-RELATED"/>
    <property type="match status" value="1"/>
</dbReference>
<dbReference type="CDD" id="cd08233">
    <property type="entry name" value="butanediol_DH_like"/>
    <property type="match status" value="1"/>
</dbReference>
<dbReference type="InterPro" id="IPR020843">
    <property type="entry name" value="ER"/>
</dbReference>
<evidence type="ECO:0000256" key="6">
    <source>
        <dbReference type="ARBA" id="ARBA00023027"/>
    </source>
</evidence>
<keyword evidence="4 7" id="KW-0862">Zinc</keyword>
<evidence type="ECO:0000256" key="2">
    <source>
        <dbReference type="ARBA" id="ARBA00008072"/>
    </source>
</evidence>
<protein>
    <submittedName>
        <fullName evidence="9">2,3-butanediol dehydrogenase</fullName>
    </submittedName>
</protein>
<dbReference type="SUPFAM" id="SSF50129">
    <property type="entry name" value="GroES-like"/>
    <property type="match status" value="1"/>
</dbReference>
<dbReference type="RefSeq" id="WP_139605927.1">
    <property type="nucleotide sequence ID" value="NZ_VDCQ01000056.1"/>
</dbReference>
<name>A0A5C4T0Y8_9BACL</name>
<sequence>MKAAVWYGAKDVRITNVPEPAVQSGTVKVKVEWTGICGSDLHAYHHGIGIQTGTLHPLSGQMAPLAIGHEFAGTVAELGEGVTGLVVGDRVTIEPLIYCGACIYCRQGRYNQCEQFGFIGLNADGGFGEYVIVKPYMVHKLPDNVTLEEGALVEPTAVAFHAVRESRLKVGGDAAVFGVGPIGLLTILSAKAAGAAQIIAVDVSDERLEKARQVGATTIINAAKENAAESIVALTGGVDVAYEAAGAQATFNDAISVIKKGGEVMVIAAFAKPATIDLMQLMVKEANVTSILAYRHIFPEVISLIAAGKLDVKQVITKKIALDRLVEDGLELLIRDKSQAKILTKIQPE</sequence>
<evidence type="ECO:0000256" key="4">
    <source>
        <dbReference type="ARBA" id="ARBA00022833"/>
    </source>
</evidence>
<keyword evidence="6" id="KW-0520">NAD</keyword>
<dbReference type="InterPro" id="IPR002328">
    <property type="entry name" value="ADH_Zn_CS"/>
</dbReference>
<keyword evidence="10" id="KW-1185">Reference proteome</keyword>
<reference evidence="9 10" key="1">
    <citation type="submission" date="2019-05" db="EMBL/GenBank/DDBJ databases">
        <title>We sequenced the genome of Paenibacillus hemerocallicola KCTC 33185 for further insight into its adaptation and study the phylogeny of Paenibacillus.</title>
        <authorList>
            <person name="Narsing Rao M.P."/>
        </authorList>
    </citation>
    <scope>NUCLEOTIDE SEQUENCE [LARGE SCALE GENOMIC DNA]</scope>
    <source>
        <strain evidence="9 10">KCTC 33185</strain>
    </source>
</reference>
<evidence type="ECO:0000259" key="8">
    <source>
        <dbReference type="SMART" id="SM00829"/>
    </source>
</evidence>
<dbReference type="PANTHER" id="PTHR43161">
    <property type="entry name" value="SORBITOL DEHYDROGENASE"/>
    <property type="match status" value="1"/>
</dbReference>
<evidence type="ECO:0000256" key="1">
    <source>
        <dbReference type="ARBA" id="ARBA00001947"/>
    </source>
</evidence>
<dbReference type="FunFam" id="3.40.50.720:FF:000068">
    <property type="entry name" value="Sorbitol dehydrogenase"/>
    <property type="match status" value="1"/>
</dbReference>
<comment type="caution">
    <text evidence="9">The sequence shown here is derived from an EMBL/GenBank/DDBJ whole genome shotgun (WGS) entry which is preliminary data.</text>
</comment>
<evidence type="ECO:0000256" key="5">
    <source>
        <dbReference type="ARBA" id="ARBA00023002"/>
    </source>
</evidence>
<accession>A0A5C4T0Y8</accession>
<dbReference type="GO" id="GO:0034079">
    <property type="term" value="P:butanediol biosynthetic process"/>
    <property type="evidence" value="ECO:0007669"/>
    <property type="project" value="TreeGrafter"/>
</dbReference>
<keyword evidence="5" id="KW-0560">Oxidoreductase</keyword>
<dbReference type="Gene3D" id="3.40.50.720">
    <property type="entry name" value="NAD(P)-binding Rossmann-like Domain"/>
    <property type="match status" value="1"/>
</dbReference>
<dbReference type="EMBL" id="VDCQ01000056">
    <property type="protein sequence ID" value="TNJ62633.1"/>
    <property type="molecule type" value="Genomic_DNA"/>
</dbReference>
<dbReference type="GO" id="GO:0008270">
    <property type="term" value="F:zinc ion binding"/>
    <property type="evidence" value="ECO:0007669"/>
    <property type="project" value="InterPro"/>
</dbReference>
<evidence type="ECO:0000256" key="7">
    <source>
        <dbReference type="RuleBase" id="RU361277"/>
    </source>
</evidence>
<feature type="domain" description="Enoyl reductase (ER)" evidence="8">
    <location>
        <begin position="8"/>
        <end position="344"/>
    </location>
</feature>
<dbReference type="AlphaFoldDB" id="A0A5C4T0Y8"/>
<keyword evidence="3 7" id="KW-0479">Metal-binding</keyword>
<dbReference type="GO" id="GO:0005737">
    <property type="term" value="C:cytoplasm"/>
    <property type="evidence" value="ECO:0007669"/>
    <property type="project" value="TreeGrafter"/>
</dbReference>
<dbReference type="InterPro" id="IPR011032">
    <property type="entry name" value="GroES-like_sf"/>
</dbReference>
<dbReference type="InterPro" id="IPR036291">
    <property type="entry name" value="NAD(P)-bd_dom_sf"/>
</dbReference>
<organism evidence="9 10">
    <name type="scientific">Paenibacillus hemerocallicola</name>
    <dbReference type="NCBI Taxonomy" id="1172614"/>
    <lineage>
        <taxon>Bacteria</taxon>
        <taxon>Bacillati</taxon>
        <taxon>Bacillota</taxon>
        <taxon>Bacilli</taxon>
        <taxon>Bacillales</taxon>
        <taxon>Paenibacillaceae</taxon>
        <taxon>Paenibacillus</taxon>
    </lineage>
</organism>
<dbReference type="InterPro" id="IPR013154">
    <property type="entry name" value="ADH-like_N"/>
</dbReference>
<dbReference type="Proteomes" id="UP000307943">
    <property type="component" value="Unassembled WGS sequence"/>
</dbReference>
<gene>
    <name evidence="9" type="ORF">FE784_29925</name>
</gene>